<dbReference type="PROSITE" id="PS51186">
    <property type="entry name" value="GNAT"/>
    <property type="match status" value="1"/>
</dbReference>
<dbReference type="GO" id="GO:0016747">
    <property type="term" value="F:acyltransferase activity, transferring groups other than amino-acyl groups"/>
    <property type="evidence" value="ECO:0007669"/>
    <property type="project" value="InterPro"/>
</dbReference>
<dbReference type="InterPro" id="IPR016181">
    <property type="entry name" value="Acyl_CoA_acyltransferase"/>
</dbReference>
<reference evidence="2 3" key="1">
    <citation type="submission" date="2016-10" db="EMBL/GenBank/DDBJ databases">
        <title>Comparative genomics uncovers the prolific and rare metabolic potential of the cyanobacterial genus Moorea.</title>
        <authorList>
            <person name="Leao T."/>
            <person name="Castelao G."/>
            <person name="Korobeynikov A."/>
            <person name="Monroe E.A."/>
            <person name="Podell S."/>
            <person name="Glukhov E."/>
            <person name="Allen E."/>
            <person name="Gerwick W.H."/>
            <person name="Gerwick L."/>
        </authorList>
    </citation>
    <scope>NUCLEOTIDE SEQUENCE [LARGE SCALE GENOMIC DNA]</scope>
    <source>
        <strain evidence="2 3">PNG5-198</strain>
    </source>
</reference>
<proteinExistence type="predicted"/>
<evidence type="ECO:0000313" key="3">
    <source>
        <dbReference type="Proteomes" id="UP000186657"/>
    </source>
</evidence>
<accession>A0A1U7N673</accession>
<dbReference type="InterPro" id="IPR000182">
    <property type="entry name" value="GNAT_dom"/>
</dbReference>
<protein>
    <recommendedName>
        <fullName evidence="1">N-acetyltransferase domain-containing protein</fullName>
    </recommendedName>
</protein>
<dbReference type="EMBL" id="MKZS01000001">
    <property type="protein sequence ID" value="OLT61447.1"/>
    <property type="molecule type" value="Genomic_DNA"/>
</dbReference>
<dbReference type="RefSeq" id="WP_075902559.1">
    <property type="nucleotide sequence ID" value="NZ_MKZS01000001.1"/>
</dbReference>
<evidence type="ECO:0000313" key="2">
    <source>
        <dbReference type="EMBL" id="OLT61447.1"/>
    </source>
</evidence>
<dbReference type="CDD" id="cd04301">
    <property type="entry name" value="NAT_SF"/>
    <property type="match status" value="1"/>
</dbReference>
<evidence type="ECO:0000259" key="1">
    <source>
        <dbReference type="PROSITE" id="PS51186"/>
    </source>
</evidence>
<dbReference type="AlphaFoldDB" id="A0A1U7N673"/>
<dbReference type="Pfam" id="PF00583">
    <property type="entry name" value="Acetyltransf_1"/>
    <property type="match status" value="1"/>
</dbReference>
<name>A0A1U7N673_9CYAN</name>
<dbReference type="SUPFAM" id="SSF55729">
    <property type="entry name" value="Acyl-CoA N-acyltransferases (Nat)"/>
    <property type="match status" value="1"/>
</dbReference>
<gene>
    <name evidence="2" type="ORF">BJP37_22975</name>
</gene>
<feature type="domain" description="N-acetyltransferase" evidence="1">
    <location>
        <begin position="5"/>
        <end position="149"/>
    </location>
</feature>
<organism evidence="2 3">
    <name type="scientific">Moorena bouillonii PNG</name>
    <dbReference type="NCBI Taxonomy" id="568701"/>
    <lineage>
        <taxon>Bacteria</taxon>
        <taxon>Bacillati</taxon>
        <taxon>Cyanobacteriota</taxon>
        <taxon>Cyanophyceae</taxon>
        <taxon>Coleofasciculales</taxon>
        <taxon>Coleofasciculaceae</taxon>
        <taxon>Moorena</taxon>
    </lineage>
</organism>
<comment type="caution">
    <text evidence="2">The sequence shown here is derived from an EMBL/GenBank/DDBJ whole genome shotgun (WGS) entry which is preliminary data.</text>
</comment>
<dbReference type="Gene3D" id="3.40.630.30">
    <property type="match status" value="1"/>
</dbReference>
<dbReference type="Proteomes" id="UP000186657">
    <property type="component" value="Unassembled WGS sequence"/>
</dbReference>
<sequence length="149" mass="17032">MSENIIYRSSNMEDLSKILTLKKNLYEEGYASVPDAQEAIDFVADLYKQYYEEGNCIHYLGQSNNGDIVACAGAFSTKMVHIPHLVGLISDVYTMPEYRGQGLGTTLVQSCLDWLKERVNVVYIYPNQSSRYIFDKLEFKSSALMYRIL</sequence>
<keyword evidence="3" id="KW-1185">Reference proteome</keyword>